<keyword evidence="2" id="KW-0067">ATP-binding</keyword>
<dbReference type="InterPro" id="IPR011545">
    <property type="entry name" value="DEAD/DEAH_box_helicase_dom"/>
</dbReference>
<dbReference type="Proteomes" id="UP000676409">
    <property type="component" value="Chromosome"/>
</dbReference>
<keyword evidence="4" id="KW-0378">Hydrolase</keyword>
<keyword evidence="4" id="KW-0347">Helicase</keyword>
<feature type="domain" description="Helicase ATP-binding" evidence="3">
    <location>
        <begin position="120"/>
        <end position="432"/>
    </location>
</feature>
<dbReference type="InterPro" id="IPR001650">
    <property type="entry name" value="Helicase_C-like"/>
</dbReference>
<gene>
    <name evidence="4" type="ORF">KCG34_13165</name>
</gene>
<dbReference type="Pfam" id="PF00270">
    <property type="entry name" value="DEAD"/>
    <property type="match status" value="1"/>
</dbReference>
<dbReference type="PANTHER" id="PTHR47957:SF3">
    <property type="entry name" value="ATP-DEPENDENT HELICASE HRQ1"/>
    <property type="match status" value="1"/>
</dbReference>
<dbReference type="KEGG" id="caul:KCG34_13165"/>
<organism evidence="4 5">
    <name type="scientific">Phenylobacterium montanum</name>
    <dbReference type="NCBI Taxonomy" id="2823693"/>
    <lineage>
        <taxon>Bacteria</taxon>
        <taxon>Pseudomonadati</taxon>
        <taxon>Pseudomonadota</taxon>
        <taxon>Alphaproteobacteria</taxon>
        <taxon>Caulobacterales</taxon>
        <taxon>Caulobacteraceae</taxon>
        <taxon>Phenylobacterium</taxon>
    </lineage>
</organism>
<dbReference type="InterPro" id="IPR027417">
    <property type="entry name" value="P-loop_NTPase"/>
</dbReference>
<dbReference type="Gene3D" id="3.40.50.300">
    <property type="entry name" value="P-loop containing nucleotide triphosphate hydrolases"/>
    <property type="match status" value="2"/>
</dbReference>
<dbReference type="PANTHER" id="PTHR47957">
    <property type="entry name" value="ATP-DEPENDENT HELICASE HRQ1"/>
    <property type="match status" value="1"/>
</dbReference>
<keyword evidence="1" id="KW-0547">Nucleotide-binding</keyword>
<dbReference type="GO" id="GO:0006289">
    <property type="term" value="P:nucleotide-excision repair"/>
    <property type="evidence" value="ECO:0007669"/>
    <property type="project" value="TreeGrafter"/>
</dbReference>
<dbReference type="InterPro" id="IPR014001">
    <property type="entry name" value="Helicase_ATP-bd"/>
</dbReference>
<evidence type="ECO:0000313" key="4">
    <source>
        <dbReference type="EMBL" id="QUD86055.1"/>
    </source>
</evidence>
<name>A0A975ISU8_9CAUL</name>
<dbReference type="SMART" id="SM00487">
    <property type="entry name" value="DEXDc"/>
    <property type="match status" value="1"/>
</dbReference>
<proteinExistence type="predicted"/>
<dbReference type="GO" id="GO:0005524">
    <property type="term" value="F:ATP binding"/>
    <property type="evidence" value="ECO:0007669"/>
    <property type="project" value="UniProtKB-KW"/>
</dbReference>
<evidence type="ECO:0000313" key="5">
    <source>
        <dbReference type="Proteomes" id="UP000676409"/>
    </source>
</evidence>
<dbReference type="SUPFAM" id="SSF52540">
    <property type="entry name" value="P-loop containing nucleoside triphosphate hydrolases"/>
    <property type="match status" value="2"/>
</dbReference>
<accession>A0A975ISU8</accession>
<dbReference type="Pfam" id="PF00271">
    <property type="entry name" value="Helicase_C"/>
    <property type="match status" value="1"/>
</dbReference>
<sequence>MYDPIGAFERMRDFFVAYLDTAFKIRSPAVTNARRDLLSTAGQMCAEAMIEPVLRYRSWPHRIEDMIDRSGPLESLGREAQIAFTELAGSGLFEGQKVSGKPWCRRPAFAPYEHQARMLERGLGYGTPGIVTSGTGSGKTESFLLPILARISQEAVNWPAPSRPLGEEDWWRSDNTDFKSARSAEDPGRPKAVRALILYPMNALVEDQLTRLRKALDSKEARDTCRRRFNGNLIFFGRYNSQTPSTGFNRHPYRAGDAGEKRVRRRRLETNREHLRAVAKGQAMAEAYDREQAAKQGRDHEEETRFLFPAIDGAELNTRWDIQATPPDVLVTNSSMLNAMMAREVEDPILEQTKAWLHSDDEAYFYLVIDELHLVRGSSGSEVAGLLRMLINRLGLDDPAHRHKLRILASSASLPLDGAGAAASLKYLWDFFGANGTFSPGGAGAKDASFWNDCVVAGEPEIDAERTGALAPEPFVALLGAARADANAVLAPPCLAEIEDEISRALAAMGGGAVSLDEKARDLAEAAAAVLLSACRREDGIRARAASDLARSIFGAADLEPLRGLLLARALGDVLAAEPGHKTRVAQTTPSFRVHFFFRALEGLFAVLEKAPDGEVAYSSLSIERGSGLARVGGEGPARRLIETLYCESCGELFVGGMRSSNGPGAAIDLLPSSAKLEALPFGASGTEFEDLTYDDYAVFWPTNRAGAEPPETVSGRDGSQPRWEEAFLDPFGARVWRGPMNEDAIHGFVFKRSTNPSHKDARGRVSGDRGSATPAACPACGTSYVLRSQGRSSPLRNFRTGFAKTSQLLATELFEVLHAPKPSTAPKAIVFSDSRQDAARAAVELEADHFRALIRDVIVRLTRERIDTEFREEDRAAVEAAMKAAAANMDYAEAARLKVRLADMQSLAVETEPLVALAQDPDDTAYLATTPTADPPMALLISRLVSLGIHPSDSSVAPDDIWWRLFKLEGEAVKWTGPSATLDGNAIQAKRREIAEEQREALHDTLFNKTYFSFEEAGLGYPTFFTRGDYTADRDELDALLRVLADAYRVDGSRYVDLTQIKQWTTAADVPLDNRVRRFCEAASPGNGDQYLNDALDRLRQADLGHTGGIVRLFSLGVRLAKADTPFWRCARCDRAHLHRGANVCTRCGDPLPAATAGVAKDLWRHNFLAHRVDRAETGAEQPFRLRSEELTGQTRDGAERLRRFRGILVEDGAGEDARLPRLGKEIDLLSVTTTMEVGIDIGPLQAVYQANMPPQRFNYQQRVGRAGRRGQAFSVVVTVCRSRSHDLHYFRHPERITGDAPPPPFLAAGYEDIPLRVVRKAWLQAAFKYLRLKHQGAYRGYDVLPPDIHGEFVYVADYKDEDSPWRDELREALEATLKAREAAVALLAADLAPDLASKLRSALEVDILMAAISDVIAREGRWDIGVAHALAEGGLLPMYGMPTRVRPLYLGLHSNGPDDVDWDTTDRDSDLAIYEFSPGASLVRDKRVHTAVGLTPSLPKPRKHGAWIMHGQDQRAPLDDEWWMALCRGCGGWTRVDQPGDVSCAACGSAIPGGDFKHCLSPAAYRTDFDPKRTGEGELRIIRSRIVCAEATDVRPSRAQGTNVAISLERTARIVRLNPGYDADPMQSAGFSFEQGRQRAAPRRGVWMTFANQALESDYQSTLRSPDWTADLGPLSGWLASRKTTDSLFLAPCAMNPLLDISRVAGSDARVSVRAAALTSCFLLVDRAALELDVDPGEFDILPPRLYQPDGVKRPMLQIADTLVNGSGLSRRLAQTPDRPWAIDLLKSIVEDGAAWPLREFATPSHRASCDQACYECLQRYGNRSYHGLLDWRLGLSFARALIDPTHSAGANGDFSAPELVDWRLMAEDALARVARGSGDLEVINGAPLPALRLKRTGGDAVIAIHHPLWRIEGTISPLVAQMHNEHRGPVRLIDSFELARRPFHAISRLSF</sequence>
<dbReference type="RefSeq" id="WP_211936107.1">
    <property type="nucleotide sequence ID" value="NZ_CP073078.1"/>
</dbReference>
<evidence type="ECO:0000259" key="3">
    <source>
        <dbReference type="PROSITE" id="PS51192"/>
    </source>
</evidence>
<dbReference type="PROSITE" id="PS51192">
    <property type="entry name" value="HELICASE_ATP_BIND_1"/>
    <property type="match status" value="1"/>
</dbReference>
<evidence type="ECO:0000256" key="1">
    <source>
        <dbReference type="ARBA" id="ARBA00022741"/>
    </source>
</evidence>
<dbReference type="GO" id="GO:0003676">
    <property type="term" value="F:nucleic acid binding"/>
    <property type="evidence" value="ECO:0007669"/>
    <property type="project" value="InterPro"/>
</dbReference>
<keyword evidence="5" id="KW-1185">Reference proteome</keyword>
<dbReference type="GO" id="GO:0043138">
    <property type="term" value="F:3'-5' DNA helicase activity"/>
    <property type="evidence" value="ECO:0007669"/>
    <property type="project" value="TreeGrafter"/>
</dbReference>
<dbReference type="GO" id="GO:0036297">
    <property type="term" value="P:interstrand cross-link repair"/>
    <property type="evidence" value="ECO:0007669"/>
    <property type="project" value="TreeGrafter"/>
</dbReference>
<evidence type="ECO:0000256" key="2">
    <source>
        <dbReference type="ARBA" id="ARBA00022840"/>
    </source>
</evidence>
<protein>
    <submittedName>
        <fullName evidence="4">DEAD/DEAH box helicase</fullName>
    </submittedName>
</protein>
<dbReference type="EMBL" id="CP073078">
    <property type="protein sequence ID" value="QUD86055.1"/>
    <property type="molecule type" value="Genomic_DNA"/>
</dbReference>
<reference evidence="4" key="1">
    <citation type="submission" date="2021-04" db="EMBL/GenBank/DDBJ databases">
        <title>The complete genome sequence of Caulobacter sp. S6.</title>
        <authorList>
            <person name="Tang Y."/>
            <person name="Ouyang W."/>
            <person name="Liu Q."/>
            <person name="Huang B."/>
            <person name="Guo Z."/>
            <person name="Lei P."/>
        </authorList>
    </citation>
    <scope>NUCLEOTIDE SEQUENCE</scope>
    <source>
        <strain evidence="4">S6</strain>
    </source>
</reference>